<keyword evidence="5" id="KW-0539">Nucleus</keyword>
<dbReference type="InterPro" id="IPR003021">
    <property type="entry name" value="Rad1_Rec1_Rad17"/>
</dbReference>
<evidence type="ECO:0000313" key="6">
    <source>
        <dbReference type="EnsemblProtists" id="EOD08767"/>
    </source>
</evidence>
<dbReference type="RefSeq" id="XP_005761196.1">
    <property type="nucleotide sequence ID" value="XM_005761139.1"/>
</dbReference>
<evidence type="ECO:0000256" key="2">
    <source>
        <dbReference type="ARBA" id="ARBA00010991"/>
    </source>
</evidence>
<dbReference type="PANTHER" id="PTHR10870">
    <property type="entry name" value="CELL CYCLE CHECKPOINT PROTEIN RAD1"/>
    <property type="match status" value="1"/>
</dbReference>
<reference evidence="7" key="1">
    <citation type="journal article" date="2013" name="Nature">
        <title>Pan genome of the phytoplankton Emiliania underpins its global distribution.</title>
        <authorList>
            <person name="Read B.A."/>
            <person name="Kegel J."/>
            <person name="Klute M.J."/>
            <person name="Kuo A."/>
            <person name="Lefebvre S.C."/>
            <person name="Maumus F."/>
            <person name="Mayer C."/>
            <person name="Miller J."/>
            <person name="Monier A."/>
            <person name="Salamov A."/>
            <person name="Young J."/>
            <person name="Aguilar M."/>
            <person name="Claverie J.M."/>
            <person name="Frickenhaus S."/>
            <person name="Gonzalez K."/>
            <person name="Herman E.K."/>
            <person name="Lin Y.C."/>
            <person name="Napier J."/>
            <person name="Ogata H."/>
            <person name="Sarno A.F."/>
            <person name="Shmutz J."/>
            <person name="Schroeder D."/>
            <person name="de Vargas C."/>
            <person name="Verret F."/>
            <person name="von Dassow P."/>
            <person name="Valentin K."/>
            <person name="Van de Peer Y."/>
            <person name="Wheeler G."/>
            <person name="Dacks J.B."/>
            <person name="Delwiche C.F."/>
            <person name="Dyhrman S.T."/>
            <person name="Glockner G."/>
            <person name="John U."/>
            <person name="Richards T."/>
            <person name="Worden A.Z."/>
            <person name="Zhang X."/>
            <person name="Grigoriev I.V."/>
            <person name="Allen A.E."/>
            <person name="Bidle K."/>
            <person name="Borodovsky M."/>
            <person name="Bowler C."/>
            <person name="Brownlee C."/>
            <person name="Cock J.M."/>
            <person name="Elias M."/>
            <person name="Gladyshev V.N."/>
            <person name="Groth M."/>
            <person name="Guda C."/>
            <person name="Hadaegh A."/>
            <person name="Iglesias-Rodriguez M.D."/>
            <person name="Jenkins J."/>
            <person name="Jones B.M."/>
            <person name="Lawson T."/>
            <person name="Leese F."/>
            <person name="Lindquist E."/>
            <person name="Lobanov A."/>
            <person name="Lomsadze A."/>
            <person name="Malik S.B."/>
            <person name="Marsh M.E."/>
            <person name="Mackinder L."/>
            <person name="Mock T."/>
            <person name="Mueller-Roeber B."/>
            <person name="Pagarete A."/>
            <person name="Parker M."/>
            <person name="Probert I."/>
            <person name="Quesneville H."/>
            <person name="Raines C."/>
            <person name="Rensing S.A."/>
            <person name="Riano-Pachon D.M."/>
            <person name="Richier S."/>
            <person name="Rokitta S."/>
            <person name="Shiraiwa Y."/>
            <person name="Soanes D.M."/>
            <person name="van der Giezen M."/>
            <person name="Wahlund T.M."/>
            <person name="Williams B."/>
            <person name="Wilson W."/>
            <person name="Wolfe G."/>
            <person name="Wurch L.L."/>
        </authorList>
    </citation>
    <scope>NUCLEOTIDE SEQUENCE</scope>
</reference>
<comment type="similarity">
    <text evidence="2">Belongs to the rad1 family.</text>
</comment>
<keyword evidence="4" id="KW-0234">DNA repair</keyword>
<dbReference type="PRINTS" id="PR01245">
    <property type="entry name" value="RAD1REC1"/>
</dbReference>
<dbReference type="GO" id="GO:0006281">
    <property type="term" value="P:DNA repair"/>
    <property type="evidence" value="ECO:0007669"/>
    <property type="project" value="UniProtKB-KW"/>
</dbReference>
<dbReference type="PANTHER" id="PTHR10870:SF0">
    <property type="entry name" value="CELL CYCLE CHECKPOINT PROTEIN RAD1"/>
    <property type="match status" value="1"/>
</dbReference>
<sequence length="295" mass="32288">MDAAPSSPSLDCRTDATKASGGPICWCQVSEHGINFTVNEAKSLQASAYMKRGLFHEWQLAEAHYSTSEEHEPLQFGLNLSTLVECLRILGGGGSGATPLLPGPCPCLAGECMLHTMDVEPAEPILMDSHTPVRIVIKSDALHDGIAELEWGGDTGARAQKDKRLCLRVALDPPQLSLTAPGRRRRLSPHWTVAHPRPLRCEQVSSVDLGCEMAYPPESLVHFEAAEELEFDYRFSLVHLALRSIRESDETCLKIDSQGARPEEGFPSDMASCSNVFLEFYVFPLVDDEQVEAGG</sequence>
<dbReference type="EnsemblProtists" id="EOD08767">
    <property type="protein sequence ID" value="EOD08767"/>
    <property type="gene ID" value="EMIHUDRAFT_217010"/>
</dbReference>
<protein>
    <submittedName>
        <fullName evidence="6">Uncharacterized protein</fullName>
    </submittedName>
</protein>
<keyword evidence="7" id="KW-1185">Reference proteome</keyword>
<evidence type="ECO:0000256" key="5">
    <source>
        <dbReference type="ARBA" id="ARBA00023242"/>
    </source>
</evidence>
<evidence type="ECO:0000256" key="4">
    <source>
        <dbReference type="ARBA" id="ARBA00023204"/>
    </source>
</evidence>
<dbReference type="Pfam" id="PF02144">
    <property type="entry name" value="Rad1"/>
    <property type="match status" value="1"/>
</dbReference>
<dbReference type="Proteomes" id="UP000013827">
    <property type="component" value="Unassembled WGS sequence"/>
</dbReference>
<dbReference type="Gene3D" id="3.70.10.10">
    <property type="match status" value="2"/>
</dbReference>
<keyword evidence="3" id="KW-0227">DNA damage</keyword>
<name>A0A0D3IBY2_EMIH1</name>
<evidence type="ECO:0000256" key="1">
    <source>
        <dbReference type="ARBA" id="ARBA00004123"/>
    </source>
</evidence>
<dbReference type="KEGG" id="ehx:EMIHUDRAFT_217010"/>
<organism evidence="6 7">
    <name type="scientific">Emiliania huxleyi (strain CCMP1516)</name>
    <dbReference type="NCBI Taxonomy" id="280463"/>
    <lineage>
        <taxon>Eukaryota</taxon>
        <taxon>Haptista</taxon>
        <taxon>Haptophyta</taxon>
        <taxon>Prymnesiophyceae</taxon>
        <taxon>Isochrysidales</taxon>
        <taxon>Noelaerhabdaceae</taxon>
        <taxon>Emiliania</taxon>
    </lineage>
</organism>
<dbReference type="GeneID" id="17254959"/>
<reference evidence="6" key="2">
    <citation type="submission" date="2024-10" db="UniProtKB">
        <authorList>
            <consortium name="EnsemblProtists"/>
        </authorList>
    </citation>
    <scope>IDENTIFICATION</scope>
</reference>
<dbReference type="STRING" id="2903.R1BHD5"/>
<accession>A0A0D3IBY2</accession>
<dbReference type="PaxDb" id="2903-EOD08767"/>
<dbReference type="AlphaFoldDB" id="A0A0D3IBY2"/>
<evidence type="ECO:0000313" key="7">
    <source>
        <dbReference type="Proteomes" id="UP000013827"/>
    </source>
</evidence>
<dbReference type="HOGENOM" id="CLU_944709_0_0_1"/>
<dbReference type="OMA" id="RESDETC"/>
<dbReference type="GO" id="GO:0000077">
    <property type="term" value="P:DNA damage checkpoint signaling"/>
    <property type="evidence" value="ECO:0007669"/>
    <property type="project" value="InterPro"/>
</dbReference>
<evidence type="ECO:0000256" key="3">
    <source>
        <dbReference type="ARBA" id="ARBA00022763"/>
    </source>
</evidence>
<dbReference type="GO" id="GO:0030896">
    <property type="term" value="C:checkpoint clamp complex"/>
    <property type="evidence" value="ECO:0007669"/>
    <property type="project" value="TreeGrafter"/>
</dbReference>
<proteinExistence type="inferred from homology"/>
<comment type="subcellular location">
    <subcellularLocation>
        <location evidence="1">Nucleus</location>
    </subcellularLocation>
</comment>